<gene>
    <name evidence="2" type="ORF">FNH09_41475</name>
</gene>
<evidence type="ECO:0000256" key="1">
    <source>
        <dbReference type="SAM" id="MobiDB-lite"/>
    </source>
</evidence>
<name>A0A5N8VRN4_9ACTN</name>
<dbReference type="AlphaFoldDB" id="A0A5N8VRN4"/>
<comment type="caution">
    <text evidence="2">The sequence shown here is derived from an EMBL/GenBank/DDBJ whole genome shotgun (WGS) entry which is preliminary data.</text>
</comment>
<dbReference type="Proteomes" id="UP000325849">
    <property type="component" value="Unassembled WGS sequence"/>
</dbReference>
<evidence type="ECO:0000313" key="3">
    <source>
        <dbReference type="Proteomes" id="UP000325849"/>
    </source>
</evidence>
<feature type="region of interest" description="Disordered" evidence="1">
    <location>
        <begin position="1"/>
        <end position="24"/>
    </location>
</feature>
<reference evidence="2 3" key="1">
    <citation type="submission" date="2019-07" db="EMBL/GenBank/DDBJ databases">
        <title>New species of Amycolatopsis and Streptomyces.</title>
        <authorList>
            <person name="Duangmal K."/>
            <person name="Teo W.F.A."/>
            <person name="Lipun K."/>
        </authorList>
    </citation>
    <scope>NUCLEOTIDE SEQUENCE [LARGE SCALE GENOMIC DNA]</scope>
    <source>
        <strain evidence="2 3">NBRC 109810</strain>
    </source>
</reference>
<feature type="non-terminal residue" evidence="2">
    <location>
        <position position="1"/>
    </location>
</feature>
<evidence type="ECO:0000313" key="2">
    <source>
        <dbReference type="EMBL" id="MPY37452.1"/>
    </source>
</evidence>
<protein>
    <submittedName>
        <fullName evidence="2">Uncharacterized protein</fullName>
    </submittedName>
</protein>
<proteinExistence type="predicted"/>
<accession>A0A5N8VRN4</accession>
<sequence length="85" mass="9034">GGRAGRGGWRRAARGRAVSAPVGSGADRWRHLPAHADGQLASGAAAAAYRAWGYRRIGEARPWGADADLHGVMLLDLRRTRPPNP</sequence>
<organism evidence="2 3">
    <name type="scientific">Streptomyces adustus</name>
    <dbReference type="NCBI Taxonomy" id="1609272"/>
    <lineage>
        <taxon>Bacteria</taxon>
        <taxon>Bacillati</taxon>
        <taxon>Actinomycetota</taxon>
        <taxon>Actinomycetes</taxon>
        <taxon>Kitasatosporales</taxon>
        <taxon>Streptomycetaceae</taxon>
        <taxon>Streptomyces</taxon>
    </lineage>
</organism>
<dbReference type="EMBL" id="VJZD01000315">
    <property type="protein sequence ID" value="MPY37452.1"/>
    <property type="molecule type" value="Genomic_DNA"/>
</dbReference>
<keyword evidence="3" id="KW-1185">Reference proteome</keyword>